<dbReference type="SFLD" id="SFLDG01058">
    <property type="entry name" value="lipoyl_synthase_like"/>
    <property type="match status" value="1"/>
</dbReference>
<evidence type="ECO:0000256" key="7">
    <source>
        <dbReference type="ARBA" id="ARBA00023014"/>
    </source>
</evidence>
<accession>A0A520MSH4</accession>
<dbReference type="Pfam" id="PF04055">
    <property type="entry name" value="Radical_SAM"/>
    <property type="match status" value="1"/>
</dbReference>
<dbReference type="NCBIfam" id="NF004019">
    <property type="entry name" value="PRK05481.1"/>
    <property type="match status" value="1"/>
</dbReference>
<dbReference type="SMART" id="SM00729">
    <property type="entry name" value="Elp3"/>
    <property type="match status" value="1"/>
</dbReference>
<dbReference type="NCBIfam" id="NF009544">
    <property type="entry name" value="PRK12928.1"/>
    <property type="match status" value="1"/>
</dbReference>
<comment type="subcellular location">
    <subcellularLocation>
        <location evidence="9">Cytoplasm</location>
    </subcellularLocation>
</comment>
<feature type="binding site" evidence="9">
    <location>
        <position position="76"/>
    </location>
    <ligand>
        <name>[4Fe-4S] cluster</name>
        <dbReference type="ChEBI" id="CHEBI:49883"/>
        <label>1</label>
    </ligand>
</feature>
<evidence type="ECO:0000256" key="4">
    <source>
        <dbReference type="ARBA" id="ARBA00022691"/>
    </source>
</evidence>
<evidence type="ECO:0000256" key="6">
    <source>
        <dbReference type="ARBA" id="ARBA00023004"/>
    </source>
</evidence>
<dbReference type="InterPro" id="IPR006638">
    <property type="entry name" value="Elp3/MiaA/NifB-like_rSAM"/>
</dbReference>
<name>A0A520MSH4_9GAMM</name>
<dbReference type="FunFam" id="3.20.20.70:FF:000040">
    <property type="entry name" value="Lipoyl synthase"/>
    <property type="match status" value="1"/>
</dbReference>
<dbReference type="InterPro" id="IPR031691">
    <property type="entry name" value="LIAS_N"/>
</dbReference>
<dbReference type="GO" id="GO:0009249">
    <property type="term" value="P:protein lipoylation"/>
    <property type="evidence" value="ECO:0007669"/>
    <property type="project" value="UniProtKB-UniRule"/>
</dbReference>
<dbReference type="Proteomes" id="UP000315498">
    <property type="component" value="Unassembled WGS sequence"/>
</dbReference>
<comment type="function">
    <text evidence="9">Catalyzes the radical-mediated insertion of two sulfur atoms into the C-6 and C-8 positions of the octanoyl moiety bound to the lipoyl domains of lipoate-dependent enzymes, thereby converting the octanoylated domains into lipoylated derivatives.</text>
</comment>
<dbReference type="GO" id="GO:0046872">
    <property type="term" value="F:metal ion binding"/>
    <property type="evidence" value="ECO:0007669"/>
    <property type="project" value="UniProtKB-KW"/>
</dbReference>
<comment type="pathway">
    <text evidence="9">Protein modification; protein lipoylation via endogenous pathway; protein N(6)-(lipoyl)lysine from octanoyl-[acyl-carrier-protein]: step 2/2.</text>
</comment>
<comment type="caution">
    <text evidence="11">The sequence shown here is derived from an EMBL/GenBank/DDBJ whole genome shotgun (WGS) entry which is preliminary data.</text>
</comment>
<dbReference type="GO" id="GO:0051539">
    <property type="term" value="F:4 iron, 4 sulfur cluster binding"/>
    <property type="evidence" value="ECO:0007669"/>
    <property type="project" value="UniProtKB-UniRule"/>
</dbReference>
<evidence type="ECO:0000313" key="12">
    <source>
        <dbReference type="Proteomes" id="UP000315498"/>
    </source>
</evidence>
<dbReference type="InterPro" id="IPR003698">
    <property type="entry name" value="Lipoyl_synth"/>
</dbReference>
<comment type="catalytic activity">
    <reaction evidence="8 9">
        <text>[[Fe-S] cluster scaffold protein carrying a second [4Fe-4S](2+) cluster] + N(6)-octanoyl-L-lysyl-[protein] + 2 oxidized [2Fe-2S]-[ferredoxin] + 2 S-adenosyl-L-methionine + 4 H(+) = [[Fe-S] cluster scaffold protein] + N(6)-[(R)-dihydrolipoyl]-L-lysyl-[protein] + 4 Fe(3+) + 2 hydrogen sulfide + 2 5'-deoxyadenosine + 2 L-methionine + 2 reduced [2Fe-2S]-[ferredoxin]</text>
        <dbReference type="Rhea" id="RHEA:16585"/>
        <dbReference type="Rhea" id="RHEA-COMP:9928"/>
        <dbReference type="Rhea" id="RHEA-COMP:10000"/>
        <dbReference type="Rhea" id="RHEA-COMP:10001"/>
        <dbReference type="Rhea" id="RHEA-COMP:10475"/>
        <dbReference type="Rhea" id="RHEA-COMP:14568"/>
        <dbReference type="Rhea" id="RHEA-COMP:14569"/>
        <dbReference type="ChEBI" id="CHEBI:15378"/>
        <dbReference type="ChEBI" id="CHEBI:17319"/>
        <dbReference type="ChEBI" id="CHEBI:29034"/>
        <dbReference type="ChEBI" id="CHEBI:29919"/>
        <dbReference type="ChEBI" id="CHEBI:33722"/>
        <dbReference type="ChEBI" id="CHEBI:33737"/>
        <dbReference type="ChEBI" id="CHEBI:33738"/>
        <dbReference type="ChEBI" id="CHEBI:57844"/>
        <dbReference type="ChEBI" id="CHEBI:59789"/>
        <dbReference type="ChEBI" id="CHEBI:78809"/>
        <dbReference type="ChEBI" id="CHEBI:83100"/>
        <dbReference type="EC" id="2.8.1.8"/>
    </reaction>
</comment>
<organism evidence="11 12">
    <name type="scientific">SAR86 cluster bacterium</name>
    <dbReference type="NCBI Taxonomy" id="2030880"/>
    <lineage>
        <taxon>Bacteria</taxon>
        <taxon>Pseudomonadati</taxon>
        <taxon>Pseudomonadota</taxon>
        <taxon>Gammaproteobacteria</taxon>
        <taxon>SAR86 cluster</taxon>
    </lineage>
</organism>
<dbReference type="EMBL" id="SHBG01000025">
    <property type="protein sequence ID" value="RZO24168.1"/>
    <property type="molecule type" value="Genomic_DNA"/>
</dbReference>
<dbReference type="GO" id="GO:0016992">
    <property type="term" value="F:lipoate synthase activity"/>
    <property type="evidence" value="ECO:0007669"/>
    <property type="project" value="UniProtKB-UniRule"/>
</dbReference>
<feature type="binding site" evidence="9">
    <location>
        <position position="98"/>
    </location>
    <ligand>
        <name>[4Fe-4S] cluster</name>
        <dbReference type="ChEBI" id="CHEBI:49883"/>
        <label>2</label>
        <note>4Fe-4S-S-AdoMet</note>
    </ligand>
</feature>
<evidence type="ECO:0000256" key="2">
    <source>
        <dbReference type="ARBA" id="ARBA00022490"/>
    </source>
</evidence>
<dbReference type="Gene3D" id="3.20.20.70">
    <property type="entry name" value="Aldolase class I"/>
    <property type="match status" value="1"/>
</dbReference>
<comment type="cofactor">
    <cofactor evidence="9">
        <name>[4Fe-4S] cluster</name>
        <dbReference type="ChEBI" id="CHEBI:49883"/>
    </cofactor>
    <text evidence="9">Binds 2 [4Fe-4S] clusters per subunit. One cluster is coordinated with 3 cysteines and an exchangeable S-adenosyl-L-methionine.</text>
</comment>
<dbReference type="PROSITE" id="PS51918">
    <property type="entry name" value="RADICAL_SAM"/>
    <property type="match status" value="1"/>
</dbReference>
<dbReference type="PANTHER" id="PTHR10949">
    <property type="entry name" value="LIPOYL SYNTHASE"/>
    <property type="match status" value="1"/>
</dbReference>
<dbReference type="Pfam" id="PF16881">
    <property type="entry name" value="LIAS_N"/>
    <property type="match status" value="1"/>
</dbReference>
<dbReference type="EC" id="2.8.1.8" evidence="9"/>
<dbReference type="InterPro" id="IPR007197">
    <property type="entry name" value="rSAM"/>
</dbReference>
<protein>
    <recommendedName>
        <fullName evidence="9">Lipoyl synthase</fullName>
        <ecNumber evidence="9">2.8.1.8</ecNumber>
    </recommendedName>
    <alternativeName>
        <fullName evidence="9">Lip-syn</fullName>
        <shortName evidence="9">LS</shortName>
    </alternativeName>
    <alternativeName>
        <fullName evidence="9">Lipoate synthase</fullName>
    </alternativeName>
    <alternativeName>
        <fullName evidence="9">Lipoic acid synthase</fullName>
    </alternativeName>
    <alternativeName>
        <fullName evidence="9">Sulfur insertion protein LipA</fullName>
    </alternativeName>
</protein>
<dbReference type="AlphaFoldDB" id="A0A520MSH4"/>
<dbReference type="PANTHER" id="PTHR10949:SF0">
    <property type="entry name" value="LIPOYL SYNTHASE, MITOCHONDRIAL"/>
    <property type="match status" value="1"/>
</dbReference>
<dbReference type="CDD" id="cd01335">
    <property type="entry name" value="Radical_SAM"/>
    <property type="match status" value="1"/>
</dbReference>
<proteinExistence type="inferred from homology"/>
<feature type="binding site" evidence="9">
    <location>
        <position position="306"/>
    </location>
    <ligand>
        <name>[4Fe-4S] cluster</name>
        <dbReference type="ChEBI" id="CHEBI:49883"/>
        <label>1</label>
    </ligand>
</feature>
<keyword evidence="6 9" id="KW-0408">Iron</keyword>
<evidence type="ECO:0000256" key="5">
    <source>
        <dbReference type="ARBA" id="ARBA00022723"/>
    </source>
</evidence>
<evidence type="ECO:0000256" key="9">
    <source>
        <dbReference type="HAMAP-Rule" id="MF_00206"/>
    </source>
</evidence>
<dbReference type="SUPFAM" id="SSF102114">
    <property type="entry name" value="Radical SAM enzymes"/>
    <property type="match status" value="1"/>
</dbReference>
<dbReference type="InterPro" id="IPR013785">
    <property type="entry name" value="Aldolase_TIM"/>
</dbReference>
<feature type="binding site" evidence="9">
    <location>
        <position position="91"/>
    </location>
    <ligand>
        <name>[4Fe-4S] cluster</name>
        <dbReference type="ChEBI" id="CHEBI:49883"/>
        <label>2</label>
        <note>4Fe-4S-S-AdoMet</note>
    </ligand>
</feature>
<keyword evidence="3 9" id="KW-0808">Transferase</keyword>
<dbReference type="UniPathway" id="UPA00538">
    <property type="reaction ID" value="UER00593"/>
</dbReference>
<sequence>MEIITTTKITNRDGIKAIRNGQKFNKYSDIPTPKKPSWLKVKAEFNPNFHKVKEQVQSKQLYTVCEEAHCPNISECWSAGTATFMLMGSVCTRACKFCSVDTGNPNGWLDKDEPMNTAKAVEIMKLKYVVLTSVNRDDLPDGGAQHFAETVKLIKELNPSTAVEALTPDFKGLSSSIDTLVNCGLEVFAQNVETVERLTHQVRDIRAGYQQTLDVLAESKRINPKVLTKTSIILGLGETDLEIEQTMDDLIANKVDILTIGQYLRPTVNHHPIERWVTPEEFEKYREIGLRKGFLEVMSGPMVRSSYRAERALEKNNAGL</sequence>
<dbReference type="SFLD" id="SFLDS00029">
    <property type="entry name" value="Radical_SAM"/>
    <property type="match status" value="1"/>
</dbReference>
<feature type="binding site" evidence="9">
    <location>
        <position position="70"/>
    </location>
    <ligand>
        <name>[4Fe-4S] cluster</name>
        <dbReference type="ChEBI" id="CHEBI:49883"/>
        <label>1</label>
    </ligand>
</feature>
<evidence type="ECO:0000313" key="11">
    <source>
        <dbReference type="EMBL" id="RZO24168.1"/>
    </source>
</evidence>
<feature type="binding site" evidence="9">
    <location>
        <position position="95"/>
    </location>
    <ligand>
        <name>[4Fe-4S] cluster</name>
        <dbReference type="ChEBI" id="CHEBI:49883"/>
        <label>2</label>
        <note>4Fe-4S-S-AdoMet</note>
    </ligand>
</feature>
<reference evidence="11 12" key="1">
    <citation type="submission" date="2019-02" db="EMBL/GenBank/DDBJ databases">
        <title>Prokaryotic population dynamics and viral predation in marine succession experiment using metagenomics: the confinement effect.</title>
        <authorList>
            <person name="Haro-Moreno J.M."/>
            <person name="Rodriguez-Valera F."/>
            <person name="Lopez-Perez M."/>
        </authorList>
    </citation>
    <scope>NUCLEOTIDE SEQUENCE [LARGE SCALE GENOMIC DNA]</scope>
    <source>
        <strain evidence="11">MED-G161</strain>
    </source>
</reference>
<comment type="similarity">
    <text evidence="9">Belongs to the radical SAM superfamily. Lipoyl synthase family.</text>
</comment>
<gene>
    <name evidence="9 11" type="primary">lipA</name>
    <name evidence="11" type="ORF">EVA94_02930</name>
</gene>
<dbReference type="SFLD" id="SFLDF00271">
    <property type="entry name" value="lipoyl_synthase"/>
    <property type="match status" value="1"/>
</dbReference>
<evidence type="ECO:0000256" key="8">
    <source>
        <dbReference type="ARBA" id="ARBA00047326"/>
    </source>
</evidence>
<keyword evidence="7 9" id="KW-0411">Iron-sulfur</keyword>
<evidence type="ECO:0000256" key="1">
    <source>
        <dbReference type="ARBA" id="ARBA00022485"/>
    </source>
</evidence>
<feature type="binding site" evidence="9">
    <location>
        <position position="65"/>
    </location>
    <ligand>
        <name>[4Fe-4S] cluster</name>
        <dbReference type="ChEBI" id="CHEBI:49883"/>
        <label>1</label>
    </ligand>
</feature>
<feature type="domain" description="Radical SAM core" evidence="10">
    <location>
        <begin position="77"/>
        <end position="295"/>
    </location>
</feature>
<dbReference type="InterPro" id="IPR058240">
    <property type="entry name" value="rSAM_sf"/>
</dbReference>
<evidence type="ECO:0000259" key="10">
    <source>
        <dbReference type="PROSITE" id="PS51918"/>
    </source>
</evidence>
<keyword evidence="2 9" id="KW-0963">Cytoplasm</keyword>
<dbReference type="GO" id="GO:0005737">
    <property type="term" value="C:cytoplasm"/>
    <property type="evidence" value="ECO:0007669"/>
    <property type="project" value="UniProtKB-SubCell"/>
</dbReference>
<evidence type="ECO:0000256" key="3">
    <source>
        <dbReference type="ARBA" id="ARBA00022679"/>
    </source>
</evidence>
<keyword evidence="5 9" id="KW-0479">Metal-binding</keyword>
<dbReference type="HAMAP" id="MF_00206">
    <property type="entry name" value="Lipoyl_synth"/>
    <property type="match status" value="1"/>
</dbReference>
<dbReference type="PIRSF" id="PIRSF005963">
    <property type="entry name" value="Lipoyl_synth"/>
    <property type="match status" value="1"/>
</dbReference>
<keyword evidence="1 9" id="KW-0004">4Fe-4S</keyword>
<dbReference type="NCBIfam" id="TIGR00510">
    <property type="entry name" value="lipA"/>
    <property type="match status" value="1"/>
</dbReference>
<keyword evidence="4 9" id="KW-0949">S-adenosyl-L-methionine</keyword>